<dbReference type="Proteomes" id="UP001597114">
    <property type="component" value="Unassembled WGS sequence"/>
</dbReference>
<dbReference type="InterPro" id="IPR050740">
    <property type="entry name" value="Aldehyde_DH_Superfamily"/>
</dbReference>
<keyword evidence="4" id="KW-1185">Reference proteome</keyword>
<dbReference type="Pfam" id="PF00171">
    <property type="entry name" value="Aldedh"/>
    <property type="match status" value="1"/>
</dbReference>
<dbReference type="InterPro" id="IPR016163">
    <property type="entry name" value="Ald_DH_C"/>
</dbReference>
<protein>
    <submittedName>
        <fullName evidence="3">Aldehyde dehydrogenase family protein</fullName>
    </submittedName>
</protein>
<dbReference type="PANTHER" id="PTHR43353:SF5">
    <property type="entry name" value="SUCCINATE-SEMIALDEHYDE DEHYDROGENASE, MITOCHONDRIAL"/>
    <property type="match status" value="1"/>
</dbReference>
<feature type="domain" description="Aldehyde dehydrogenase" evidence="2">
    <location>
        <begin position="22"/>
        <end position="479"/>
    </location>
</feature>
<evidence type="ECO:0000313" key="3">
    <source>
        <dbReference type="EMBL" id="MFD1523094.1"/>
    </source>
</evidence>
<organism evidence="3 4">
    <name type="scientific">Pseudonocardia yunnanensis</name>
    <dbReference type="NCBI Taxonomy" id="58107"/>
    <lineage>
        <taxon>Bacteria</taxon>
        <taxon>Bacillati</taxon>
        <taxon>Actinomycetota</taxon>
        <taxon>Actinomycetes</taxon>
        <taxon>Pseudonocardiales</taxon>
        <taxon>Pseudonocardiaceae</taxon>
        <taxon>Pseudonocardia</taxon>
    </lineage>
</organism>
<dbReference type="EMBL" id="JBHUCO010000056">
    <property type="protein sequence ID" value="MFD1523094.1"/>
    <property type="molecule type" value="Genomic_DNA"/>
</dbReference>
<dbReference type="RefSeq" id="WP_344726572.1">
    <property type="nucleotide sequence ID" value="NZ_BAAAUS010000039.1"/>
</dbReference>
<evidence type="ECO:0000313" key="4">
    <source>
        <dbReference type="Proteomes" id="UP001597114"/>
    </source>
</evidence>
<dbReference type="PANTHER" id="PTHR43353">
    <property type="entry name" value="SUCCINATE-SEMIALDEHYDE DEHYDROGENASE, MITOCHONDRIAL"/>
    <property type="match status" value="1"/>
</dbReference>
<dbReference type="InterPro" id="IPR016162">
    <property type="entry name" value="Ald_DH_N"/>
</dbReference>
<gene>
    <name evidence="3" type="ORF">ACFSJD_36810</name>
</gene>
<proteinExistence type="predicted"/>
<keyword evidence="1" id="KW-0560">Oxidoreductase</keyword>
<dbReference type="InterPro" id="IPR016160">
    <property type="entry name" value="Ald_DH_CS_CYS"/>
</dbReference>
<comment type="caution">
    <text evidence="3">The sequence shown here is derived from an EMBL/GenBank/DDBJ whole genome shotgun (WGS) entry which is preliminary data.</text>
</comment>
<dbReference type="Gene3D" id="3.40.309.10">
    <property type="entry name" value="Aldehyde Dehydrogenase, Chain A, domain 2"/>
    <property type="match status" value="1"/>
</dbReference>
<reference evidence="4" key="1">
    <citation type="journal article" date="2019" name="Int. J. Syst. Evol. Microbiol.">
        <title>The Global Catalogue of Microorganisms (GCM) 10K type strain sequencing project: providing services to taxonomists for standard genome sequencing and annotation.</title>
        <authorList>
            <consortium name="The Broad Institute Genomics Platform"/>
            <consortium name="The Broad Institute Genome Sequencing Center for Infectious Disease"/>
            <person name="Wu L."/>
            <person name="Ma J."/>
        </authorList>
    </citation>
    <scope>NUCLEOTIDE SEQUENCE [LARGE SCALE GENOMIC DNA]</scope>
    <source>
        <strain evidence="4">CCM 7043</strain>
    </source>
</reference>
<name>A0ABW4F9M6_9PSEU</name>
<sequence>MSADTADSTTQVATRLFVGGRWRDGRAGRIPVTDPGNGRTIGTVEQADERDVADALDAAAAAFRAWSTTVPAQRGAILKKAATLLGSRAEEVATTLMLEAGKTRAEARGEIQRAVDTLEWNGEQAARVEGRVIGGAAAGSRRYSVPTPLGVVAAFTAWNFPAVLGARKLGGTLAAGCTVVLKAAESAPGTAAAIVQALVDAGLPDGVVNLVFGDPPAVSAQLLGSPVVKAVTFTGSTAVGKQLATLAASRLIRGVFELGGHAPVLVCEDADVDSVVAVTSPAKFGSAGQSCVAPSRYLVHRSLYDAFASRLTEHASSLRLGHGSDPATTMGALVHQGRVDAMLRLTQDAVGRGARLLCGGRQPERDGFYFEPTVLADVPHDADLMSEEPFGPIAAVVPFDDFDEAVELANAPEYAFAAYVFTDSIARREIAVERLKASNIGINQMAPSLPDAPLGGLDASGYGYEGGAEGVLSFTQLRLVSQSAPTR</sequence>
<dbReference type="PROSITE" id="PS00070">
    <property type="entry name" value="ALDEHYDE_DEHYDR_CYS"/>
    <property type="match status" value="1"/>
</dbReference>
<evidence type="ECO:0000256" key="1">
    <source>
        <dbReference type="ARBA" id="ARBA00023002"/>
    </source>
</evidence>
<dbReference type="InterPro" id="IPR015590">
    <property type="entry name" value="Aldehyde_DH_dom"/>
</dbReference>
<dbReference type="SUPFAM" id="SSF53720">
    <property type="entry name" value="ALDH-like"/>
    <property type="match status" value="1"/>
</dbReference>
<evidence type="ECO:0000259" key="2">
    <source>
        <dbReference type="Pfam" id="PF00171"/>
    </source>
</evidence>
<accession>A0ABW4F9M6</accession>
<dbReference type="Gene3D" id="3.40.605.10">
    <property type="entry name" value="Aldehyde Dehydrogenase, Chain A, domain 1"/>
    <property type="match status" value="1"/>
</dbReference>
<dbReference type="InterPro" id="IPR016161">
    <property type="entry name" value="Ald_DH/histidinol_DH"/>
</dbReference>